<dbReference type="GO" id="GO:0043565">
    <property type="term" value="F:sequence-specific DNA binding"/>
    <property type="evidence" value="ECO:0007669"/>
    <property type="project" value="InterPro"/>
</dbReference>
<evidence type="ECO:0000313" key="6">
    <source>
        <dbReference type="Proteomes" id="UP000275395"/>
    </source>
</evidence>
<dbReference type="PROSITE" id="PS01124">
    <property type="entry name" value="HTH_ARAC_FAMILY_2"/>
    <property type="match status" value="1"/>
</dbReference>
<accession>A0A3L6ZIF5</accession>
<dbReference type="CDD" id="cd02208">
    <property type="entry name" value="cupin_RmlC-like"/>
    <property type="match status" value="1"/>
</dbReference>
<dbReference type="SUPFAM" id="SSF51182">
    <property type="entry name" value="RmlC-like cupins"/>
    <property type="match status" value="1"/>
</dbReference>
<dbReference type="Pfam" id="PF02311">
    <property type="entry name" value="AraC_binding"/>
    <property type="match status" value="1"/>
</dbReference>
<gene>
    <name evidence="5" type="ORF">D9V30_12895</name>
</gene>
<dbReference type="SMART" id="SM00342">
    <property type="entry name" value="HTH_ARAC"/>
    <property type="match status" value="1"/>
</dbReference>
<dbReference type="Pfam" id="PF12833">
    <property type="entry name" value="HTH_18"/>
    <property type="match status" value="1"/>
</dbReference>
<dbReference type="GO" id="GO:0003700">
    <property type="term" value="F:DNA-binding transcription factor activity"/>
    <property type="evidence" value="ECO:0007669"/>
    <property type="project" value="InterPro"/>
</dbReference>
<dbReference type="InterPro" id="IPR003313">
    <property type="entry name" value="AraC-bd"/>
</dbReference>
<evidence type="ECO:0000256" key="2">
    <source>
        <dbReference type="ARBA" id="ARBA00023125"/>
    </source>
</evidence>
<dbReference type="InterPro" id="IPR018060">
    <property type="entry name" value="HTH_AraC"/>
</dbReference>
<proteinExistence type="predicted"/>
<organism evidence="5 6">
    <name type="scientific">Mycetocola reblochoni</name>
    <dbReference type="NCBI Taxonomy" id="331618"/>
    <lineage>
        <taxon>Bacteria</taxon>
        <taxon>Bacillati</taxon>
        <taxon>Actinomycetota</taxon>
        <taxon>Actinomycetes</taxon>
        <taxon>Micrococcales</taxon>
        <taxon>Microbacteriaceae</taxon>
        <taxon>Mycetocola</taxon>
    </lineage>
</organism>
<feature type="domain" description="HTH araC/xylS-type" evidence="4">
    <location>
        <begin position="188"/>
        <end position="286"/>
    </location>
</feature>
<dbReference type="AlphaFoldDB" id="A0A3L6ZIF5"/>
<dbReference type="EMBL" id="RCUW01000015">
    <property type="protein sequence ID" value="RLP67778.1"/>
    <property type="molecule type" value="Genomic_DNA"/>
</dbReference>
<dbReference type="SUPFAM" id="SSF46689">
    <property type="entry name" value="Homeodomain-like"/>
    <property type="match status" value="2"/>
</dbReference>
<dbReference type="InterPro" id="IPR009057">
    <property type="entry name" value="Homeodomain-like_sf"/>
</dbReference>
<name>A0A3L6ZIF5_9MICO</name>
<keyword evidence="3" id="KW-0804">Transcription</keyword>
<evidence type="ECO:0000259" key="4">
    <source>
        <dbReference type="PROSITE" id="PS01124"/>
    </source>
</evidence>
<dbReference type="InterPro" id="IPR011051">
    <property type="entry name" value="RmlC_Cupin_sf"/>
</dbReference>
<evidence type="ECO:0000256" key="1">
    <source>
        <dbReference type="ARBA" id="ARBA00023015"/>
    </source>
</evidence>
<evidence type="ECO:0000256" key="3">
    <source>
        <dbReference type="ARBA" id="ARBA00023163"/>
    </source>
</evidence>
<sequence>MTLVPEACLFTPDRIPLSVREQTAYGDSGPVVVASVKVVFTISGWARVHSPVGEVLLEPGSILTIPAGVECRGFPDGHARTVTFYFHPEYLADQVRWLSATHPLVQHLHRALEDLPQLHQLQLAASAMRDLAPTLVLIARQRWGKIGSFAMLSMTTDIFEAVGRLAGIASETAEGSMVAGQAPRREVVLAIALLRADLGRDWRINELASEVALSGSQLARLFRAQIGVSPAALLRQLRADQMAELLATTKLGVAEIATAVGWSDPAVASRAFKQRYGAAPRAYASFTRNKMHERNSPQEPIL</sequence>
<dbReference type="InterPro" id="IPR050204">
    <property type="entry name" value="AraC_XylS_family_regulators"/>
</dbReference>
<evidence type="ECO:0000313" key="5">
    <source>
        <dbReference type="EMBL" id="RLP67778.1"/>
    </source>
</evidence>
<keyword evidence="2" id="KW-0238">DNA-binding</keyword>
<dbReference type="Gene3D" id="1.10.10.60">
    <property type="entry name" value="Homeodomain-like"/>
    <property type="match status" value="2"/>
</dbReference>
<reference evidence="5 6" key="1">
    <citation type="submission" date="2018-10" db="EMBL/GenBank/DDBJ databases">
        <authorList>
            <person name="Li J."/>
        </authorList>
    </citation>
    <scope>NUCLEOTIDE SEQUENCE [LARGE SCALE GENOMIC DNA]</scope>
    <source>
        <strain evidence="5 6">JCM 30549</strain>
    </source>
</reference>
<keyword evidence="1" id="KW-0805">Transcription regulation</keyword>
<comment type="caution">
    <text evidence="5">The sequence shown here is derived from an EMBL/GenBank/DDBJ whole genome shotgun (WGS) entry which is preliminary data.</text>
</comment>
<protein>
    <submittedName>
        <fullName evidence="5">AraC family transcriptional regulator</fullName>
    </submittedName>
</protein>
<dbReference type="Proteomes" id="UP000275395">
    <property type="component" value="Unassembled WGS sequence"/>
</dbReference>
<dbReference type="PANTHER" id="PTHR46796">
    <property type="entry name" value="HTH-TYPE TRANSCRIPTIONAL ACTIVATOR RHAS-RELATED"/>
    <property type="match status" value="1"/>
</dbReference>